<keyword evidence="2" id="KW-1185">Reference proteome</keyword>
<dbReference type="STRING" id="671072.PL9214290190"/>
<dbReference type="Proteomes" id="UP000184315">
    <property type="component" value="Unassembled WGS sequence"/>
</dbReference>
<protein>
    <submittedName>
        <fullName evidence="1">Uncharacterized protein</fullName>
    </submittedName>
</protein>
<dbReference type="EMBL" id="CZDF01000132">
    <property type="protein sequence ID" value="CUR30600.1"/>
    <property type="molecule type" value="Genomic_DNA"/>
</dbReference>
<reference evidence="2" key="1">
    <citation type="submission" date="2015-10" db="EMBL/GenBank/DDBJ databases">
        <authorList>
            <person name="Regsiter A."/>
            <person name="william w."/>
        </authorList>
    </citation>
    <scope>NUCLEOTIDE SEQUENCE [LARGE SCALE GENOMIC DNA]</scope>
</reference>
<gene>
    <name evidence="1" type="ORF">PL9214290190</name>
</gene>
<accession>A0A1J1LDW5</accession>
<evidence type="ECO:0000313" key="1">
    <source>
        <dbReference type="EMBL" id="CUR30600.1"/>
    </source>
</evidence>
<proteinExistence type="predicted"/>
<name>A0A1J1LDW5_9CYAN</name>
<sequence>MLLGLNVLTMSQAKPLTDLELIDCAKANAKQGVANAAKLSGYGDDVDQFMDALQSACQRIGVNIDSLSDLITEQQQMRQIPGLEIAPDSESSL</sequence>
<evidence type="ECO:0000313" key="2">
    <source>
        <dbReference type="Proteomes" id="UP000184315"/>
    </source>
</evidence>
<organism evidence="1 2">
    <name type="scientific">Planktothrix tepida PCC 9214</name>
    <dbReference type="NCBI Taxonomy" id="671072"/>
    <lineage>
        <taxon>Bacteria</taxon>
        <taxon>Bacillati</taxon>
        <taxon>Cyanobacteriota</taxon>
        <taxon>Cyanophyceae</taxon>
        <taxon>Oscillatoriophycideae</taxon>
        <taxon>Oscillatoriales</taxon>
        <taxon>Microcoleaceae</taxon>
        <taxon>Planktothrix</taxon>
    </lineage>
</organism>
<dbReference type="AlphaFoldDB" id="A0A1J1LDW5"/>